<evidence type="ECO:0000256" key="7">
    <source>
        <dbReference type="ARBA" id="ARBA00023098"/>
    </source>
</evidence>
<keyword evidence="7 10" id="KW-0443">Lipid metabolism</keyword>
<evidence type="ECO:0000256" key="5">
    <source>
        <dbReference type="ARBA" id="ARBA00022832"/>
    </source>
</evidence>
<dbReference type="AlphaFoldDB" id="A0ABD1CDG6"/>
<feature type="transmembrane region" description="Helical" evidence="10">
    <location>
        <begin position="207"/>
        <end position="227"/>
    </location>
</feature>
<comment type="catalytic activity">
    <reaction evidence="10">
        <text>a very-long-chain acyl-CoA + malonyl-CoA + H(+) = a very-long-chain 3-oxoacyl-CoA + CO2 + CoA</text>
        <dbReference type="Rhea" id="RHEA:32727"/>
        <dbReference type="ChEBI" id="CHEBI:15378"/>
        <dbReference type="ChEBI" id="CHEBI:16526"/>
        <dbReference type="ChEBI" id="CHEBI:57287"/>
        <dbReference type="ChEBI" id="CHEBI:57384"/>
        <dbReference type="ChEBI" id="CHEBI:90725"/>
        <dbReference type="ChEBI" id="CHEBI:90736"/>
        <dbReference type="EC" id="2.3.1.199"/>
    </reaction>
</comment>
<dbReference type="GO" id="GO:0009922">
    <property type="term" value="F:fatty acid elongase activity"/>
    <property type="evidence" value="ECO:0007669"/>
    <property type="project" value="UniProtKB-EC"/>
</dbReference>
<feature type="transmembrane region" description="Helical" evidence="10">
    <location>
        <begin position="35"/>
        <end position="52"/>
    </location>
</feature>
<dbReference type="InterPro" id="IPR030457">
    <property type="entry name" value="ELO_CS"/>
</dbReference>
<feature type="transmembrane region" description="Helical" evidence="10">
    <location>
        <begin position="144"/>
        <end position="163"/>
    </location>
</feature>
<evidence type="ECO:0000256" key="9">
    <source>
        <dbReference type="ARBA" id="ARBA00023160"/>
    </source>
</evidence>
<reference evidence="11 12" key="1">
    <citation type="submission" date="2024-05" db="EMBL/GenBank/DDBJ databases">
        <title>Culex pipiens pipiens assembly and annotation.</title>
        <authorList>
            <person name="Alout H."/>
            <person name="Durand T."/>
        </authorList>
    </citation>
    <scope>NUCLEOTIDE SEQUENCE [LARGE SCALE GENOMIC DNA]</scope>
    <source>
        <strain evidence="11">HA-2024</strain>
        <tissue evidence="11">Whole body</tissue>
    </source>
</reference>
<keyword evidence="9 10" id="KW-0275">Fatty acid biosynthesis</keyword>
<dbReference type="GO" id="GO:0016020">
    <property type="term" value="C:membrane"/>
    <property type="evidence" value="ECO:0007669"/>
    <property type="project" value="UniProtKB-SubCell"/>
</dbReference>
<dbReference type="GO" id="GO:0006633">
    <property type="term" value="P:fatty acid biosynthetic process"/>
    <property type="evidence" value="ECO:0007669"/>
    <property type="project" value="UniProtKB-KW"/>
</dbReference>
<keyword evidence="4 10" id="KW-0812">Transmembrane</keyword>
<feature type="transmembrane region" description="Helical" evidence="10">
    <location>
        <begin position="239"/>
        <end position="264"/>
    </location>
</feature>
<evidence type="ECO:0000256" key="3">
    <source>
        <dbReference type="ARBA" id="ARBA00022679"/>
    </source>
</evidence>
<evidence type="ECO:0000313" key="11">
    <source>
        <dbReference type="EMBL" id="KAL1374412.1"/>
    </source>
</evidence>
<evidence type="ECO:0000256" key="10">
    <source>
        <dbReference type="RuleBase" id="RU361115"/>
    </source>
</evidence>
<dbReference type="PANTHER" id="PTHR11157:SF103">
    <property type="entry name" value="ELONGATION OF VERY LONG CHAIN FATTY ACIDS PROTEIN"/>
    <property type="match status" value="1"/>
</dbReference>
<name>A0ABD1CDG6_CULPP</name>
<dbReference type="EMBL" id="JBEHCU010013382">
    <property type="protein sequence ID" value="KAL1374412.1"/>
    <property type="molecule type" value="Genomic_DNA"/>
</dbReference>
<gene>
    <name evidence="11" type="ORF">pipiens_004921</name>
</gene>
<feature type="transmembrane region" description="Helical" evidence="10">
    <location>
        <begin position="73"/>
        <end position="98"/>
    </location>
</feature>
<comment type="subcellular location">
    <subcellularLocation>
        <location evidence="1">Membrane</location>
        <topology evidence="1">Multi-pass membrane protein</topology>
    </subcellularLocation>
</comment>
<evidence type="ECO:0000256" key="8">
    <source>
        <dbReference type="ARBA" id="ARBA00023136"/>
    </source>
</evidence>
<keyword evidence="12" id="KW-1185">Reference proteome</keyword>
<keyword evidence="2 10" id="KW-0444">Lipid biosynthesis</keyword>
<keyword evidence="3 10" id="KW-0808">Transferase</keyword>
<dbReference type="Pfam" id="PF01151">
    <property type="entry name" value="ELO"/>
    <property type="match status" value="1"/>
</dbReference>
<organism evidence="11 12">
    <name type="scientific">Culex pipiens pipiens</name>
    <name type="common">Northern house mosquito</name>
    <dbReference type="NCBI Taxonomy" id="38569"/>
    <lineage>
        <taxon>Eukaryota</taxon>
        <taxon>Metazoa</taxon>
        <taxon>Ecdysozoa</taxon>
        <taxon>Arthropoda</taxon>
        <taxon>Hexapoda</taxon>
        <taxon>Insecta</taxon>
        <taxon>Pterygota</taxon>
        <taxon>Neoptera</taxon>
        <taxon>Endopterygota</taxon>
        <taxon>Diptera</taxon>
        <taxon>Nematocera</taxon>
        <taxon>Culicoidea</taxon>
        <taxon>Culicidae</taxon>
        <taxon>Culicinae</taxon>
        <taxon>Culicini</taxon>
        <taxon>Culex</taxon>
        <taxon>Culex</taxon>
    </lineage>
</organism>
<evidence type="ECO:0000256" key="4">
    <source>
        <dbReference type="ARBA" id="ARBA00022692"/>
    </source>
</evidence>
<evidence type="ECO:0000256" key="2">
    <source>
        <dbReference type="ARBA" id="ARBA00022516"/>
    </source>
</evidence>
<dbReference type="PROSITE" id="PS01188">
    <property type="entry name" value="ELO"/>
    <property type="match status" value="1"/>
</dbReference>
<dbReference type="InterPro" id="IPR035992">
    <property type="entry name" value="Ricin_B-like_lectins"/>
</dbReference>
<sequence length="411" mass="47685">MSNFYFAANISNRYKDITEGASPIIDNWPLMGSPLPVLSIAAFYLLFVLQLGPRWMQHRKPFDLQWLLIAYNAAQVLSSLALCIQPLFLGGVGLLFSISCNDAPVVDTDLQLTIWKGTWWYLVLKLVELLDTVFFVLRKKQNQVSFLHVYHHTIMAVFTWGYLKYLPGIQGAFLGVLNTYVHVVMYSYYLIAALGPRYQRFLWWKRYLTTLQLAQFGIMLVYLLLIVSFQCSVPRSLSFFFIGNVAIFLVLFFLLTSFCCLVAAKRCHHIVNVQTGQYLQATNTVDPATNYYQFAWLSHDHRRNSLWFVERYEPNLRDDTFYMVNEESGEYLAVHPHNDRAYILQRNISQWMPVNSFLFRLNEVGKEGEIVNWYKNYSLYATSLGVGGSFVGSNPRCGLDSCRWRFEGYEC</sequence>
<dbReference type="InterPro" id="IPR002076">
    <property type="entry name" value="ELO_fam"/>
</dbReference>
<proteinExistence type="inferred from homology"/>
<comment type="caution">
    <text evidence="11">The sequence shown here is derived from an EMBL/GenBank/DDBJ whole genome shotgun (WGS) entry which is preliminary data.</text>
</comment>
<feature type="transmembrane region" description="Helical" evidence="10">
    <location>
        <begin position="118"/>
        <end position="137"/>
    </location>
</feature>
<dbReference type="SUPFAM" id="SSF50370">
    <property type="entry name" value="Ricin B-like lectins"/>
    <property type="match status" value="1"/>
</dbReference>
<protein>
    <recommendedName>
        <fullName evidence="10">Elongation of very long chain fatty acids protein</fullName>
        <ecNumber evidence="10">2.3.1.199</ecNumber>
    </recommendedName>
    <alternativeName>
        <fullName evidence="10">Very-long-chain 3-oxoacyl-CoA synthase</fullName>
    </alternativeName>
</protein>
<feature type="transmembrane region" description="Helical" evidence="10">
    <location>
        <begin position="169"/>
        <end position="195"/>
    </location>
</feature>
<dbReference type="EC" id="2.3.1.199" evidence="10"/>
<keyword evidence="8 10" id="KW-0472">Membrane</keyword>
<dbReference type="PANTHER" id="PTHR11157">
    <property type="entry name" value="FATTY ACID ACYL TRANSFERASE-RELATED"/>
    <property type="match status" value="1"/>
</dbReference>
<keyword evidence="5 10" id="KW-0276">Fatty acid metabolism</keyword>
<dbReference type="Proteomes" id="UP001562425">
    <property type="component" value="Unassembled WGS sequence"/>
</dbReference>
<accession>A0ABD1CDG6</accession>
<keyword evidence="6 10" id="KW-1133">Transmembrane helix</keyword>
<evidence type="ECO:0000256" key="6">
    <source>
        <dbReference type="ARBA" id="ARBA00022989"/>
    </source>
</evidence>
<evidence type="ECO:0000256" key="1">
    <source>
        <dbReference type="ARBA" id="ARBA00004141"/>
    </source>
</evidence>
<evidence type="ECO:0000313" key="12">
    <source>
        <dbReference type="Proteomes" id="UP001562425"/>
    </source>
</evidence>
<comment type="similarity">
    <text evidence="10">Belongs to the ELO family.</text>
</comment>